<protein>
    <submittedName>
        <fullName evidence="1">Uncharacterized protein</fullName>
    </submittedName>
</protein>
<reference evidence="1" key="1">
    <citation type="journal article" date="2023" name="Science">
        <title>Genome structures resolve the early diversification of teleost fishes.</title>
        <authorList>
            <person name="Parey E."/>
            <person name="Louis A."/>
            <person name="Montfort J."/>
            <person name="Bouchez O."/>
            <person name="Roques C."/>
            <person name="Iampietro C."/>
            <person name="Lluch J."/>
            <person name="Castinel A."/>
            <person name="Donnadieu C."/>
            <person name="Desvignes T."/>
            <person name="Floi Bucao C."/>
            <person name="Jouanno E."/>
            <person name="Wen M."/>
            <person name="Mejri S."/>
            <person name="Dirks R."/>
            <person name="Jansen H."/>
            <person name="Henkel C."/>
            <person name="Chen W.J."/>
            <person name="Zahm M."/>
            <person name="Cabau C."/>
            <person name="Klopp C."/>
            <person name="Thompson A.W."/>
            <person name="Robinson-Rechavi M."/>
            <person name="Braasch I."/>
            <person name="Lecointre G."/>
            <person name="Bobe J."/>
            <person name="Postlethwait J.H."/>
            <person name="Berthelot C."/>
            <person name="Roest Crollius H."/>
            <person name="Guiguen Y."/>
        </authorList>
    </citation>
    <scope>NUCLEOTIDE SEQUENCE</scope>
    <source>
        <strain evidence="1">NC1722</strain>
    </source>
</reference>
<dbReference type="EMBL" id="JAINUG010000062">
    <property type="protein sequence ID" value="KAJ8402684.1"/>
    <property type="molecule type" value="Genomic_DNA"/>
</dbReference>
<accession>A0AAD7SHL5</accession>
<dbReference type="Proteomes" id="UP001221898">
    <property type="component" value="Unassembled WGS sequence"/>
</dbReference>
<evidence type="ECO:0000313" key="1">
    <source>
        <dbReference type="EMBL" id="KAJ8402684.1"/>
    </source>
</evidence>
<gene>
    <name evidence="1" type="ORF">AAFF_G00363560</name>
</gene>
<comment type="caution">
    <text evidence="1">The sequence shown here is derived from an EMBL/GenBank/DDBJ whole genome shotgun (WGS) entry which is preliminary data.</text>
</comment>
<organism evidence="1 2">
    <name type="scientific">Aldrovandia affinis</name>
    <dbReference type="NCBI Taxonomy" id="143900"/>
    <lineage>
        <taxon>Eukaryota</taxon>
        <taxon>Metazoa</taxon>
        <taxon>Chordata</taxon>
        <taxon>Craniata</taxon>
        <taxon>Vertebrata</taxon>
        <taxon>Euteleostomi</taxon>
        <taxon>Actinopterygii</taxon>
        <taxon>Neopterygii</taxon>
        <taxon>Teleostei</taxon>
        <taxon>Notacanthiformes</taxon>
        <taxon>Halosauridae</taxon>
        <taxon>Aldrovandia</taxon>
    </lineage>
</organism>
<proteinExistence type="predicted"/>
<evidence type="ECO:0000313" key="2">
    <source>
        <dbReference type="Proteomes" id="UP001221898"/>
    </source>
</evidence>
<sequence>MQLNLPLTARVKSLFSSPNLELLGKGSCYERVQWSGGAPGHLCDKVLNLRLHRSNRSCGRREVPESK</sequence>
<keyword evidence="2" id="KW-1185">Reference proteome</keyword>
<dbReference type="AlphaFoldDB" id="A0AAD7SHL5"/>
<name>A0AAD7SHL5_9TELE</name>